<keyword evidence="6 8" id="KW-1133">Transmembrane helix</keyword>
<protein>
    <recommendedName>
        <fullName evidence="8">Probable membrane transporter protein</fullName>
    </recommendedName>
</protein>
<dbReference type="InterPro" id="IPR052017">
    <property type="entry name" value="TSUP"/>
</dbReference>
<feature type="transmembrane region" description="Helical" evidence="8">
    <location>
        <begin position="156"/>
        <end position="175"/>
    </location>
</feature>
<keyword evidence="3" id="KW-0813">Transport</keyword>
<dbReference type="InterPro" id="IPR002781">
    <property type="entry name" value="TM_pro_TauE-like"/>
</dbReference>
<dbReference type="Proteomes" id="UP000777303">
    <property type="component" value="Unassembled WGS sequence"/>
</dbReference>
<feature type="transmembrane region" description="Helical" evidence="8">
    <location>
        <begin position="65"/>
        <end position="85"/>
    </location>
</feature>
<dbReference type="AlphaFoldDB" id="A0A948TKK6"/>
<evidence type="ECO:0000256" key="1">
    <source>
        <dbReference type="ARBA" id="ARBA00004651"/>
    </source>
</evidence>
<gene>
    <name evidence="9" type="ORF">H9901_05865</name>
</gene>
<comment type="caution">
    <text evidence="9">The sequence shown here is derived from an EMBL/GenBank/DDBJ whole genome shotgun (WGS) entry which is preliminary data.</text>
</comment>
<keyword evidence="7 8" id="KW-0472">Membrane</keyword>
<dbReference type="PANTHER" id="PTHR30269:SF37">
    <property type="entry name" value="MEMBRANE TRANSPORTER PROTEIN"/>
    <property type="match status" value="1"/>
</dbReference>
<evidence type="ECO:0000256" key="8">
    <source>
        <dbReference type="RuleBase" id="RU363041"/>
    </source>
</evidence>
<sequence>MCLILTAFSAAIIQSTSGFGFGIIFMAVMTLFFPYKYCTVLSITTSFFMQTYTIIRLRHYINWRLVLYPAITSVIMSGIGIHVMIKLPTQLTSLLLGTFLWILGIYLIFIAPHVKLPHNRRIGLLMGALGGFMDGVFAIGGPPMVAYYDAVIDQPLSYQATIQTYFWIVGLNVLINNLICHNLTLHLVPLIALSVTGCLLGTLCGVHLLQKISMSAVRRLAYLVMLGAGTYNLIKFGVSVWH</sequence>
<reference evidence="9" key="2">
    <citation type="submission" date="2021-04" db="EMBL/GenBank/DDBJ databases">
        <authorList>
            <person name="Gilroy R."/>
        </authorList>
    </citation>
    <scope>NUCLEOTIDE SEQUENCE</scope>
    <source>
        <strain evidence="9">F6-6636</strain>
    </source>
</reference>
<dbReference type="EMBL" id="JAHLFS010000068">
    <property type="protein sequence ID" value="MBU3852206.1"/>
    <property type="molecule type" value="Genomic_DNA"/>
</dbReference>
<dbReference type="GO" id="GO:0005886">
    <property type="term" value="C:plasma membrane"/>
    <property type="evidence" value="ECO:0007669"/>
    <property type="project" value="UniProtKB-SubCell"/>
</dbReference>
<feature type="transmembrane region" description="Helical" evidence="8">
    <location>
        <begin position="187"/>
        <end position="208"/>
    </location>
</feature>
<evidence type="ECO:0000313" key="9">
    <source>
        <dbReference type="EMBL" id="MBU3852206.1"/>
    </source>
</evidence>
<organism evidence="9 10">
    <name type="scientific">Candidatus Paralactobacillus gallistercoris</name>
    <dbReference type="NCBI Taxonomy" id="2838724"/>
    <lineage>
        <taxon>Bacteria</taxon>
        <taxon>Bacillati</taxon>
        <taxon>Bacillota</taxon>
        <taxon>Bacilli</taxon>
        <taxon>Lactobacillales</taxon>
        <taxon>Lactobacillaceae</taxon>
        <taxon>Lactobacillus</taxon>
    </lineage>
</organism>
<evidence type="ECO:0000256" key="4">
    <source>
        <dbReference type="ARBA" id="ARBA00022475"/>
    </source>
</evidence>
<evidence type="ECO:0000256" key="2">
    <source>
        <dbReference type="ARBA" id="ARBA00009142"/>
    </source>
</evidence>
<feature type="transmembrane region" description="Helical" evidence="8">
    <location>
        <begin position="91"/>
        <end position="110"/>
    </location>
</feature>
<name>A0A948TKK6_9LACO</name>
<dbReference type="Pfam" id="PF01925">
    <property type="entry name" value="TauE"/>
    <property type="match status" value="1"/>
</dbReference>
<evidence type="ECO:0000256" key="5">
    <source>
        <dbReference type="ARBA" id="ARBA00022692"/>
    </source>
</evidence>
<evidence type="ECO:0000256" key="7">
    <source>
        <dbReference type="ARBA" id="ARBA00023136"/>
    </source>
</evidence>
<dbReference type="PANTHER" id="PTHR30269">
    <property type="entry name" value="TRANSMEMBRANE PROTEIN YFCA"/>
    <property type="match status" value="1"/>
</dbReference>
<evidence type="ECO:0000256" key="3">
    <source>
        <dbReference type="ARBA" id="ARBA00022448"/>
    </source>
</evidence>
<reference evidence="9" key="1">
    <citation type="journal article" date="2021" name="PeerJ">
        <title>Extensive microbial diversity within the chicken gut microbiome revealed by metagenomics and culture.</title>
        <authorList>
            <person name="Gilroy R."/>
            <person name="Ravi A."/>
            <person name="Getino M."/>
            <person name="Pursley I."/>
            <person name="Horton D.L."/>
            <person name="Alikhan N.F."/>
            <person name="Baker D."/>
            <person name="Gharbi K."/>
            <person name="Hall N."/>
            <person name="Watson M."/>
            <person name="Adriaenssens E.M."/>
            <person name="Foster-Nyarko E."/>
            <person name="Jarju S."/>
            <person name="Secka A."/>
            <person name="Antonio M."/>
            <person name="Oren A."/>
            <person name="Chaudhuri R.R."/>
            <person name="La Ragione R."/>
            <person name="Hildebrand F."/>
            <person name="Pallen M.J."/>
        </authorList>
    </citation>
    <scope>NUCLEOTIDE SEQUENCE</scope>
    <source>
        <strain evidence="9">F6-6636</strain>
    </source>
</reference>
<evidence type="ECO:0000313" key="10">
    <source>
        <dbReference type="Proteomes" id="UP000777303"/>
    </source>
</evidence>
<feature type="transmembrane region" description="Helical" evidence="8">
    <location>
        <begin position="122"/>
        <end position="144"/>
    </location>
</feature>
<keyword evidence="4 8" id="KW-1003">Cell membrane</keyword>
<evidence type="ECO:0000256" key="6">
    <source>
        <dbReference type="ARBA" id="ARBA00022989"/>
    </source>
</evidence>
<keyword evidence="5 8" id="KW-0812">Transmembrane</keyword>
<accession>A0A948TKK6</accession>
<feature type="transmembrane region" description="Helical" evidence="8">
    <location>
        <begin position="220"/>
        <end position="241"/>
    </location>
</feature>
<proteinExistence type="inferred from homology"/>
<comment type="similarity">
    <text evidence="2 8">Belongs to the 4-toluene sulfonate uptake permease (TSUP) (TC 2.A.102) family.</text>
</comment>
<comment type="subcellular location">
    <subcellularLocation>
        <location evidence="1 8">Cell membrane</location>
        <topology evidence="1 8">Multi-pass membrane protein</topology>
    </subcellularLocation>
</comment>